<dbReference type="SUPFAM" id="SSF52047">
    <property type="entry name" value="RNI-like"/>
    <property type="match status" value="1"/>
</dbReference>
<dbReference type="InterPro" id="IPR032675">
    <property type="entry name" value="LRR_dom_sf"/>
</dbReference>
<dbReference type="AlphaFoldDB" id="A0AA88GDC5"/>
<accession>A0AA88GDC5</accession>
<keyword evidence="3" id="KW-1185">Reference proteome</keyword>
<reference evidence="2 3" key="1">
    <citation type="journal article" date="2018" name="BMC Genomics">
        <title>The genome of Naegleria lovaniensis, the basis for a comparative approach to unravel pathogenicity factors of the human pathogenic amoeba N. fowleri.</title>
        <authorList>
            <person name="Liechti N."/>
            <person name="Schurch N."/>
            <person name="Bruggmann R."/>
            <person name="Wittwer M."/>
        </authorList>
    </citation>
    <scope>NUCLEOTIDE SEQUENCE [LARGE SCALE GENOMIC DNA]</scope>
    <source>
        <strain evidence="2 3">ATCC 30569</strain>
    </source>
</reference>
<evidence type="ECO:0000313" key="3">
    <source>
        <dbReference type="Proteomes" id="UP000816034"/>
    </source>
</evidence>
<gene>
    <name evidence="2" type="ORF">C9374_012188</name>
</gene>
<feature type="compositionally biased region" description="Acidic residues" evidence="1">
    <location>
        <begin position="1"/>
        <end position="12"/>
    </location>
</feature>
<evidence type="ECO:0000256" key="1">
    <source>
        <dbReference type="SAM" id="MobiDB-lite"/>
    </source>
</evidence>
<dbReference type="Proteomes" id="UP000816034">
    <property type="component" value="Unassembled WGS sequence"/>
</dbReference>
<sequence>MEMNSIEDDSDSGESSSSSSSSSSMNDEDEDDQISGWALTRAVRGAKRLFITLENINLVRQVVNEIAERDGSLCELSKRFEFGSICNSTKIYEILNIRKACHENSTKVVKTMVWKMNNDLEKNSSDHDTSFKEIETKSVPIGFGLKELSFQNVELRREHLFRILTKCCELEKLDLCISESQSRRGKPPRIEEEEDEFFNKQEGHIFIPVFETLKSLTLNAPYYYDEAEKFMFDILTICPRLEELYYTFNSDIYNSFIIQLAKLCPNLKKIQILCNDDCSSELQVTDEGLYEFLKLLPQLEYVSFHPCSNIRGSYDQPVPLEKDIHFGGGTLSKLECIDFGSKEYSFNTSEEFDKFVTTLRSVAPHLKYLGDLLDIDVSMDDKKKVVQLFSDTLTDLDVGFTVNHLAPILPKNLTSLRMKINDEFVSQNVLNQLQPNHSLKKLSITVGRQISPEIIVAIIEKLAVDIYPCVTHLEFYSTTKQKKVSTNPHGEILDTVLSNIKIWPNLCFLDGEVLSMNRILAVRPRLRFYSMWDNDLNFDDNVSLFYYQWLVLDQPFEEW</sequence>
<feature type="region of interest" description="Disordered" evidence="1">
    <location>
        <begin position="1"/>
        <end position="33"/>
    </location>
</feature>
<proteinExistence type="predicted"/>
<evidence type="ECO:0000313" key="2">
    <source>
        <dbReference type="EMBL" id="KAG2373449.1"/>
    </source>
</evidence>
<dbReference type="EMBL" id="PYSW02000055">
    <property type="protein sequence ID" value="KAG2373449.1"/>
    <property type="molecule type" value="Genomic_DNA"/>
</dbReference>
<comment type="caution">
    <text evidence="2">The sequence shown here is derived from an EMBL/GenBank/DDBJ whole genome shotgun (WGS) entry which is preliminary data.</text>
</comment>
<protein>
    <submittedName>
        <fullName evidence="2">Uncharacterized protein</fullName>
    </submittedName>
</protein>
<organism evidence="2 3">
    <name type="scientific">Naegleria lovaniensis</name>
    <name type="common">Amoeba</name>
    <dbReference type="NCBI Taxonomy" id="51637"/>
    <lineage>
        <taxon>Eukaryota</taxon>
        <taxon>Discoba</taxon>
        <taxon>Heterolobosea</taxon>
        <taxon>Tetramitia</taxon>
        <taxon>Eutetramitia</taxon>
        <taxon>Vahlkampfiidae</taxon>
        <taxon>Naegleria</taxon>
    </lineage>
</organism>
<dbReference type="GeneID" id="68104642"/>
<feature type="compositionally biased region" description="Low complexity" evidence="1">
    <location>
        <begin position="13"/>
        <end position="25"/>
    </location>
</feature>
<name>A0AA88GDC5_NAELO</name>
<dbReference type="RefSeq" id="XP_044542623.1">
    <property type="nucleotide sequence ID" value="XM_044687926.1"/>
</dbReference>
<dbReference type="Gene3D" id="3.80.10.10">
    <property type="entry name" value="Ribonuclease Inhibitor"/>
    <property type="match status" value="1"/>
</dbReference>